<keyword evidence="1" id="KW-0812">Transmembrane</keyword>
<reference evidence="2 3" key="1">
    <citation type="journal article" date="2020" name="Nature">
        <title>Six reference-quality genomes reveal evolution of bat adaptations.</title>
        <authorList>
            <person name="Jebb D."/>
            <person name="Huang Z."/>
            <person name="Pippel M."/>
            <person name="Hughes G.M."/>
            <person name="Lavrichenko K."/>
            <person name="Devanna P."/>
            <person name="Winkler S."/>
            <person name="Jermiin L.S."/>
            <person name="Skirmuntt E.C."/>
            <person name="Katzourakis A."/>
            <person name="Burkitt-Gray L."/>
            <person name="Ray D.A."/>
            <person name="Sullivan K.A.M."/>
            <person name="Roscito J.G."/>
            <person name="Kirilenko B.M."/>
            <person name="Davalos L.M."/>
            <person name="Corthals A.P."/>
            <person name="Power M.L."/>
            <person name="Jones G."/>
            <person name="Ransome R.D."/>
            <person name="Dechmann D.K.N."/>
            <person name="Locatelli A.G."/>
            <person name="Puechmaille S.J."/>
            <person name="Fedrigo O."/>
            <person name="Jarvis E.D."/>
            <person name="Hiller M."/>
            <person name="Vernes S.C."/>
            <person name="Myers E.W."/>
            <person name="Teeling E.C."/>
        </authorList>
    </citation>
    <scope>NUCLEOTIDE SEQUENCE [LARGE SCALE GENOMIC DNA]</scope>
    <source>
        <strain evidence="2">MMolMol1</strain>
        <tissue evidence="2">Muscle</tissue>
    </source>
</reference>
<proteinExistence type="predicted"/>
<keyword evidence="1" id="KW-0472">Membrane</keyword>
<sequence length="173" mass="19290">MRENIDWPPPACPPLGIRPTTWACALTGNQICDFLVQGRRSTTEPHWPDKNEIILKYFIWCWLISVILILFNIENIIMKSNAVLCCDTRQNPVPARPRPSAVSGVGLGPFAESPGDVTAPSALRPLARAHLACACSGCSTQRWAGFSHWVKETSLQVQCLRLHQRRCSIKSLE</sequence>
<organism evidence="2 3">
    <name type="scientific">Molossus molossus</name>
    <name type="common">Pallas' mastiff bat</name>
    <name type="synonym">Vespertilio molossus</name>
    <dbReference type="NCBI Taxonomy" id="27622"/>
    <lineage>
        <taxon>Eukaryota</taxon>
        <taxon>Metazoa</taxon>
        <taxon>Chordata</taxon>
        <taxon>Craniata</taxon>
        <taxon>Vertebrata</taxon>
        <taxon>Euteleostomi</taxon>
        <taxon>Mammalia</taxon>
        <taxon>Eutheria</taxon>
        <taxon>Laurasiatheria</taxon>
        <taxon>Chiroptera</taxon>
        <taxon>Yangochiroptera</taxon>
        <taxon>Molossidae</taxon>
        <taxon>Molossus</taxon>
    </lineage>
</organism>
<feature type="transmembrane region" description="Helical" evidence="1">
    <location>
        <begin position="53"/>
        <end position="71"/>
    </location>
</feature>
<evidence type="ECO:0000313" key="2">
    <source>
        <dbReference type="EMBL" id="KAF6471706.1"/>
    </source>
</evidence>
<name>A0A7J8HHF2_MOLMO</name>
<evidence type="ECO:0000256" key="1">
    <source>
        <dbReference type="SAM" id="Phobius"/>
    </source>
</evidence>
<dbReference type="InParanoid" id="A0A7J8HHF2"/>
<comment type="caution">
    <text evidence="2">The sequence shown here is derived from an EMBL/GenBank/DDBJ whole genome shotgun (WGS) entry which is preliminary data.</text>
</comment>
<dbReference type="AlphaFoldDB" id="A0A7J8HHF2"/>
<dbReference type="Proteomes" id="UP000550707">
    <property type="component" value="Unassembled WGS sequence"/>
</dbReference>
<dbReference type="EMBL" id="JACASF010000006">
    <property type="protein sequence ID" value="KAF6471706.1"/>
    <property type="molecule type" value="Genomic_DNA"/>
</dbReference>
<protein>
    <submittedName>
        <fullName evidence="2">Uncharacterized protein</fullName>
    </submittedName>
</protein>
<keyword evidence="1" id="KW-1133">Transmembrane helix</keyword>
<accession>A0A7J8HHF2</accession>
<keyword evidence="3" id="KW-1185">Reference proteome</keyword>
<gene>
    <name evidence="2" type="ORF">HJG59_011073</name>
</gene>
<evidence type="ECO:0000313" key="3">
    <source>
        <dbReference type="Proteomes" id="UP000550707"/>
    </source>
</evidence>